<evidence type="ECO:0000313" key="3">
    <source>
        <dbReference type="Proteomes" id="UP001589795"/>
    </source>
</evidence>
<protein>
    <submittedName>
        <fullName evidence="2">Smr/MutS family protein</fullName>
    </submittedName>
</protein>
<accession>A0ABV6CKL1</accession>
<dbReference type="PANTHER" id="PTHR35562:SF2">
    <property type="entry name" value="DNA ENDONUCLEASE SMRA-RELATED"/>
    <property type="match status" value="1"/>
</dbReference>
<dbReference type="RefSeq" id="WP_265505554.1">
    <property type="nucleotide sequence ID" value="NZ_JAOTBE010000003.1"/>
</dbReference>
<dbReference type="PANTHER" id="PTHR35562">
    <property type="entry name" value="DNA ENDONUCLEASE SMRA-RELATED"/>
    <property type="match status" value="1"/>
</dbReference>
<organism evidence="2 3">
    <name type="scientific">Paracoccus rhizosphaerae</name>
    <dbReference type="NCBI Taxonomy" id="1133347"/>
    <lineage>
        <taxon>Bacteria</taxon>
        <taxon>Pseudomonadati</taxon>
        <taxon>Pseudomonadota</taxon>
        <taxon>Alphaproteobacteria</taxon>
        <taxon>Rhodobacterales</taxon>
        <taxon>Paracoccaceae</taxon>
        <taxon>Paracoccus</taxon>
    </lineage>
</organism>
<proteinExistence type="predicted"/>
<dbReference type="Proteomes" id="UP001589795">
    <property type="component" value="Unassembled WGS sequence"/>
</dbReference>
<reference evidence="2 3" key="1">
    <citation type="submission" date="2024-09" db="EMBL/GenBank/DDBJ databases">
        <authorList>
            <person name="Sun Q."/>
            <person name="Mori K."/>
        </authorList>
    </citation>
    <scope>NUCLEOTIDE SEQUENCE [LARGE SCALE GENOMIC DNA]</scope>
    <source>
        <strain evidence="2 3">CCM 7904</strain>
    </source>
</reference>
<evidence type="ECO:0000313" key="2">
    <source>
        <dbReference type="EMBL" id="MFC0201279.1"/>
    </source>
</evidence>
<dbReference type="Pfam" id="PF01713">
    <property type="entry name" value="Smr"/>
    <property type="match status" value="1"/>
</dbReference>
<feature type="domain" description="Smr" evidence="1">
    <location>
        <begin position="106"/>
        <end position="194"/>
    </location>
</feature>
<dbReference type="InterPro" id="IPR002625">
    <property type="entry name" value="Smr_dom"/>
</dbReference>
<keyword evidence="3" id="KW-1185">Reference proteome</keyword>
<gene>
    <name evidence="2" type="ORF">ACFFIZ_13445</name>
</gene>
<name>A0ABV6CKL1_9RHOB</name>
<evidence type="ECO:0000259" key="1">
    <source>
        <dbReference type="PROSITE" id="PS50828"/>
    </source>
</evidence>
<comment type="caution">
    <text evidence="2">The sequence shown here is derived from an EMBL/GenBank/DDBJ whole genome shotgun (WGS) entry which is preliminary data.</text>
</comment>
<dbReference type="SUPFAM" id="SSF160443">
    <property type="entry name" value="SMR domain-like"/>
    <property type="match status" value="1"/>
</dbReference>
<sequence length="197" mass="21432">MRRRKGLSPEDADLWARVARTAKPLNPRIPADHPQSSPLASTAPVVPAVPAPALPRFRVGQTAAVPAARLPQPQTPAERLAAADLRMDARTHRKMTQGKLRPEARLDLHGMTLAAAQPRLMQFILSCHSNGLRLVLVITGKGRGDHGPLPTRPGALRHQVPHWLHSPPLSAVVQQVGAAHFRHGGEGAYYVYLRRPA</sequence>
<dbReference type="InterPro" id="IPR036063">
    <property type="entry name" value="Smr_dom_sf"/>
</dbReference>
<dbReference type="EMBL" id="JBHLWQ010000127">
    <property type="protein sequence ID" value="MFC0201279.1"/>
    <property type="molecule type" value="Genomic_DNA"/>
</dbReference>
<dbReference type="SMART" id="SM00463">
    <property type="entry name" value="SMR"/>
    <property type="match status" value="1"/>
</dbReference>
<dbReference type="PROSITE" id="PS50828">
    <property type="entry name" value="SMR"/>
    <property type="match status" value="1"/>
</dbReference>
<dbReference type="Gene3D" id="3.30.1370.110">
    <property type="match status" value="1"/>
</dbReference>